<reference evidence="2 3" key="1">
    <citation type="submission" date="2018-10" db="EMBL/GenBank/DDBJ databases">
        <title>Rhizobium etli, R. leguminosarum and a new Rhizobium genospecies from Phaseolus dumosus.</title>
        <authorList>
            <person name="Ramirez-Puebla S.T."/>
            <person name="Rogel-Hernandez M.A."/>
            <person name="Guerrero G."/>
            <person name="Ormeno-Orrillo E."/>
            <person name="Martinez-Romero J.C."/>
            <person name="Negrete-Yankelevich S."/>
            <person name="Martinez-Romero E."/>
        </authorList>
    </citation>
    <scope>NUCLEOTIDE SEQUENCE [LARGE SCALE GENOMIC DNA]</scope>
    <source>
        <strain evidence="2 3">CCGE525</strain>
    </source>
</reference>
<keyword evidence="3" id="KW-1185">Reference proteome</keyword>
<name>A0A387FUH4_9HYPH</name>
<evidence type="ECO:0000313" key="2">
    <source>
        <dbReference type="EMBL" id="AYG58516.1"/>
    </source>
</evidence>
<keyword evidence="1" id="KW-0472">Membrane</keyword>
<dbReference type="PANTHER" id="PTHR34703">
    <property type="entry name" value="ANTIPORTER SUBUNIT MNHG2-RELATED"/>
    <property type="match status" value="1"/>
</dbReference>
<dbReference type="OrthoDB" id="4427992at2"/>
<keyword evidence="1" id="KW-0812">Transmembrane</keyword>
<organism evidence="2 3">
    <name type="scientific">Rhizobium jaguaris</name>
    <dbReference type="NCBI Taxonomy" id="1312183"/>
    <lineage>
        <taxon>Bacteria</taxon>
        <taxon>Pseudomonadati</taxon>
        <taxon>Pseudomonadota</taxon>
        <taxon>Alphaproteobacteria</taxon>
        <taxon>Hyphomicrobiales</taxon>
        <taxon>Rhizobiaceae</taxon>
        <taxon>Rhizobium/Agrobacterium group</taxon>
        <taxon>Rhizobium</taxon>
    </lineage>
</organism>
<dbReference type="NCBIfam" id="TIGR01300">
    <property type="entry name" value="CPA3_mnhG_phaG"/>
    <property type="match status" value="1"/>
</dbReference>
<dbReference type="InterPro" id="IPR005133">
    <property type="entry name" value="PhaG_MnhG_YufB"/>
</dbReference>
<evidence type="ECO:0000313" key="3">
    <source>
        <dbReference type="Proteomes" id="UP000282195"/>
    </source>
</evidence>
<dbReference type="Proteomes" id="UP000282195">
    <property type="component" value="Chromosome"/>
</dbReference>
<protein>
    <submittedName>
        <fullName evidence="2">Monovalent cation/H(+) antiporter subunit G</fullName>
    </submittedName>
</protein>
<dbReference type="GO" id="GO:0015385">
    <property type="term" value="F:sodium:proton antiporter activity"/>
    <property type="evidence" value="ECO:0007669"/>
    <property type="project" value="TreeGrafter"/>
</dbReference>
<dbReference type="Pfam" id="PF03334">
    <property type="entry name" value="PhaG_MnhG_YufB"/>
    <property type="match status" value="1"/>
</dbReference>
<dbReference type="NCBIfam" id="NF009314">
    <property type="entry name" value="PRK12674.1-2"/>
    <property type="match status" value="1"/>
</dbReference>
<dbReference type="PANTHER" id="PTHR34703:SF1">
    <property type="entry name" value="ANTIPORTER SUBUNIT MNHG2-RELATED"/>
    <property type="match status" value="1"/>
</dbReference>
<sequence>MELVAAIVVAFLLLAGALFSLVASIGIVRLPDLYSRMHAASKAGTVGSGLLLLAVGVHSQDLPILARALAGFLFFVLTAPISAHLLARAAHKAGQRLTPPSVRDDLLRDEIKRRSFKMKS</sequence>
<proteinExistence type="predicted"/>
<dbReference type="AlphaFoldDB" id="A0A387FUH4"/>
<dbReference type="KEGG" id="rjg:CCGE525_06580"/>
<feature type="transmembrane region" description="Helical" evidence="1">
    <location>
        <begin position="64"/>
        <end position="87"/>
    </location>
</feature>
<accession>A0A387FUH4</accession>
<dbReference type="RefSeq" id="WP_120703590.1">
    <property type="nucleotide sequence ID" value="NZ_CP032694.1"/>
</dbReference>
<feature type="transmembrane region" description="Helical" evidence="1">
    <location>
        <begin position="6"/>
        <end position="28"/>
    </location>
</feature>
<gene>
    <name evidence="2" type="ORF">CCGE525_06580</name>
</gene>
<keyword evidence="1" id="KW-1133">Transmembrane helix</keyword>
<evidence type="ECO:0000256" key="1">
    <source>
        <dbReference type="SAM" id="Phobius"/>
    </source>
</evidence>
<dbReference type="EMBL" id="CP032694">
    <property type="protein sequence ID" value="AYG58516.1"/>
    <property type="molecule type" value="Genomic_DNA"/>
</dbReference>